<dbReference type="SUPFAM" id="SSF81296">
    <property type="entry name" value="E set domains"/>
    <property type="match status" value="1"/>
</dbReference>
<dbReference type="STRING" id="1077947.SAMN05216227_106010"/>
<dbReference type="GO" id="GO:0042597">
    <property type="term" value="C:periplasmic space"/>
    <property type="evidence" value="ECO:0007669"/>
    <property type="project" value="InterPro"/>
</dbReference>
<organism evidence="4 5">
    <name type="scientific">Pseudorhodobacter antarcticus</name>
    <dbReference type="NCBI Taxonomy" id="1077947"/>
    <lineage>
        <taxon>Bacteria</taxon>
        <taxon>Pseudomonadati</taxon>
        <taxon>Pseudomonadota</taxon>
        <taxon>Alphaproteobacteria</taxon>
        <taxon>Rhodobacterales</taxon>
        <taxon>Paracoccaceae</taxon>
        <taxon>Pseudorhodobacter</taxon>
    </lineage>
</organism>
<dbReference type="GO" id="GO:0005507">
    <property type="term" value="F:copper ion binding"/>
    <property type="evidence" value="ECO:0007669"/>
    <property type="project" value="InterPro"/>
</dbReference>
<evidence type="ECO:0000259" key="3">
    <source>
        <dbReference type="Pfam" id="PF04234"/>
    </source>
</evidence>
<protein>
    <submittedName>
        <fullName evidence="4">Copper transport protein</fullName>
    </submittedName>
</protein>
<evidence type="ECO:0000256" key="1">
    <source>
        <dbReference type="ARBA" id="ARBA00022729"/>
    </source>
</evidence>
<dbReference type="Proteomes" id="UP000183002">
    <property type="component" value="Unassembled WGS sequence"/>
</dbReference>
<name>A0A1H8MS78_9RHOB</name>
<dbReference type="EMBL" id="FOCO01000060">
    <property type="protein sequence ID" value="SEO20149.1"/>
    <property type="molecule type" value="Genomic_DNA"/>
</dbReference>
<dbReference type="Pfam" id="PF04234">
    <property type="entry name" value="CopC"/>
    <property type="match status" value="1"/>
</dbReference>
<dbReference type="GO" id="GO:0046688">
    <property type="term" value="P:response to copper ion"/>
    <property type="evidence" value="ECO:0007669"/>
    <property type="project" value="InterPro"/>
</dbReference>
<evidence type="ECO:0000313" key="5">
    <source>
        <dbReference type="Proteomes" id="UP000183002"/>
    </source>
</evidence>
<reference evidence="4 5" key="1">
    <citation type="submission" date="2016-10" db="EMBL/GenBank/DDBJ databases">
        <authorList>
            <person name="de Groot N.N."/>
        </authorList>
    </citation>
    <scope>NUCLEOTIDE SEQUENCE [LARGE SCALE GENOMIC DNA]</scope>
    <source>
        <strain evidence="4 5">CGMCC 1.10836</strain>
    </source>
</reference>
<proteinExistence type="predicted"/>
<dbReference type="InterPro" id="IPR014755">
    <property type="entry name" value="Cu-Rt/internalin_Ig-like"/>
</dbReference>
<dbReference type="RefSeq" id="WP_050519328.1">
    <property type="nucleotide sequence ID" value="NZ_FOCO01000060.1"/>
</dbReference>
<evidence type="ECO:0000313" key="4">
    <source>
        <dbReference type="EMBL" id="SEO20149.1"/>
    </source>
</evidence>
<dbReference type="InterPro" id="IPR014756">
    <property type="entry name" value="Ig_E-set"/>
</dbReference>
<keyword evidence="5" id="KW-1185">Reference proteome</keyword>
<keyword evidence="2" id="KW-0186">Copper</keyword>
<gene>
    <name evidence="4" type="ORF">SAMN05216227_106010</name>
</gene>
<sequence>MFPILAAITAASSAATHSELRGSVPDAGEVLDCASANFELQFNAGVPLTTLRLHRLDGAEIELPRRAIREATIKIIDLPPLEPGEFRAEWCIISPDGHAVGGAIPFSVSGESRP</sequence>
<evidence type="ECO:0000256" key="2">
    <source>
        <dbReference type="ARBA" id="ARBA00023008"/>
    </source>
</evidence>
<accession>A0A1H8MS78</accession>
<keyword evidence="1" id="KW-0732">Signal</keyword>
<dbReference type="InterPro" id="IPR007348">
    <property type="entry name" value="CopC_dom"/>
</dbReference>
<dbReference type="Gene3D" id="2.60.40.1220">
    <property type="match status" value="1"/>
</dbReference>
<feature type="domain" description="CopC" evidence="3">
    <location>
        <begin position="17"/>
        <end position="108"/>
    </location>
</feature>
<dbReference type="AlphaFoldDB" id="A0A1H8MS78"/>